<gene>
    <name evidence="1" type="ORF">XA68_18216</name>
</gene>
<dbReference type="AlphaFoldDB" id="A0A2A9PNY1"/>
<dbReference type="Proteomes" id="UP000037136">
    <property type="component" value="Unassembled WGS sequence"/>
</dbReference>
<name>A0A2A9PNY1_OPHUN</name>
<proteinExistence type="predicted"/>
<accession>A0A2A9PNY1</accession>
<protein>
    <submittedName>
        <fullName evidence="1">Uncharacterized protein</fullName>
    </submittedName>
</protein>
<sequence>MNPSSLDDTATVHLVVYPKGADALHCAPAKCYSEEGTTKKQPPHTRFKNACLGVRSTKTAASVRQEHMMVERQPCHIWFGSADDDFGHGGIETAEGGAEARRLDLQSAVAFASLITSSFLLSLA</sequence>
<evidence type="ECO:0000313" key="1">
    <source>
        <dbReference type="EMBL" id="PFH63079.1"/>
    </source>
</evidence>
<keyword evidence="2" id="KW-1185">Reference proteome</keyword>
<reference evidence="1 2" key="2">
    <citation type="journal article" date="2017" name="Sci. Rep.">
        <title>Ant-infecting Ophiocordyceps genomes reveal a high diversity of potential behavioral manipulation genes and a possible major role for enterotoxins.</title>
        <authorList>
            <person name="de Bekker C."/>
            <person name="Ohm R.A."/>
            <person name="Evans H.C."/>
            <person name="Brachmann A."/>
            <person name="Hughes D.P."/>
        </authorList>
    </citation>
    <scope>NUCLEOTIDE SEQUENCE [LARGE SCALE GENOMIC DNA]</scope>
    <source>
        <strain evidence="1 2">SC16a</strain>
    </source>
</reference>
<organism evidence="1 2">
    <name type="scientific">Ophiocordyceps unilateralis</name>
    <name type="common">Zombie-ant fungus</name>
    <name type="synonym">Torrubia unilateralis</name>
    <dbReference type="NCBI Taxonomy" id="268505"/>
    <lineage>
        <taxon>Eukaryota</taxon>
        <taxon>Fungi</taxon>
        <taxon>Dikarya</taxon>
        <taxon>Ascomycota</taxon>
        <taxon>Pezizomycotina</taxon>
        <taxon>Sordariomycetes</taxon>
        <taxon>Hypocreomycetidae</taxon>
        <taxon>Hypocreales</taxon>
        <taxon>Ophiocordycipitaceae</taxon>
        <taxon>Ophiocordyceps</taxon>
    </lineage>
</organism>
<evidence type="ECO:0000313" key="2">
    <source>
        <dbReference type="Proteomes" id="UP000037136"/>
    </source>
</evidence>
<comment type="caution">
    <text evidence="1">The sequence shown here is derived from an EMBL/GenBank/DDBJ whole genome shotgun (WGS) entry which is preliminary data.</text>
</comment>
<dbReference type="EMBL" id="LAZP02000009">
    <property type="protein sequence ID" value="PFH63079.1"/>
    <property type="molecule type" value="Genomic_DNA"/>
</dbReference>
<reference evidence="1 2" key="1">
    <citation type="journal article" date="2015" name="BMC Genomics">
        <title>Gene expression during zombie ant biting behavior reflects the complexity underlying fungal parasitic behavioral manipulation.</title>
        <authorList>
            <person name="de Bekker C."/>
            <person name="Ohm R.A."/>
            <person name="Loreto R.G."/>
            <person name="Sebastian A."/>
            <person name="Albert I."/>
            <person name="Merrow M."/>
            <person name="Brachmann A."/>
            <person name="Hughes D.P."/>
        </authorList>
    </citation>
    <scope>NUCLEOTIDE SEQUENCE [LARGE SCALE GENOMIC DNA]</scope>
    <source>
        <strain evidence="1 2">SC16a</strain>
    </source>
</reference>